<accession>A0A0B7P0Y1</accession>
<protein>
    <submittedName>
        <fullName evidence="1">Uncharacterized protein</fullName>
    </submittedName>
</protein>
<organism evidence="1">
    <name type="scientific">Propionibacterium freudenreichii subsp. freudenreichii</name>
    <dbReference type="NCBI Taxonomy" id="66712"/>
    <lineage>
        <taxon>Bacteria</taxon>
        <taxon>Bacillati</taxon>
        <taxon>Actinomycetota</taxon>
        <taxon>Actinomycetes</taxon>
        <taxon>Propionibacteriales</taxon>
        <taxon>Propionibacteriaceae</taxon>
        <taxon>Propionibacterium</taxon>
    </lineage>
</organism>
<proteinExistence type="predicted"/>
<evidence type="ECO:0000313" key="1">
    <source>
        <dbReference type="EMBL" id="CEP27669.1"/>
    </source>
</evidence>
<reference evidence="1" key="1">
    <citation type="submission" date="2014-08" db="EMBL/GenBank/DDBJ databases">
        <authorList>
            <person name="Falentin Helene"/>
        </authorList>
    </citation>
    <scope>NUCLEOTIDE SEQUENCE</scope>
</reference>
<sequence>MRRDASNGETTRLMM</sequence>
<name>A0A0B7P0Y1_PROFF</name>
<gene>
    <name evidence="1" type="ORF">PFCIRM138_04895</name>
</gene>
<dbReference type="EMBL" id="LM676441">
    <property type="protein sequence ID" value="CEP27669.1"/>
    <property type="molecule type" value="Genomic_DNA"/>
</dbReference>